<dbReference type="PANTHER" id="PTHR12378:SF80">
    <property type="entry name" value="IP06716P-RELATED"/>
    <property type="match status" value="1"/>
</dbReference>
<feature type="compositionally biased region" description="Low complexity" evidence="4">
    <location>
        <begin position="138"/>
        <end position="148"/>
    </location>
</feature>
<evidence type="ECO:0000256" key="2">
    <source>
        <dbReference type="ARBA" id="ARBA00022670"/>
    </source>
</evidence>
<dbReference type="OrthoDB" id="412286at2759"/>
<feature type="compositionally biased region" description="Basic and acidic residues" evidence="4">
    <location>
        <begin position="1"/>
        <end position="12"/>
    </location>
</feature>
<feature type="domain" description="PPPDE" evidence="5">
    <location>
        <begin position="51"/>
        <end position="295"/>
    </location>
</feature>
<dbReference type="Pfam" id="PF05903">
    <property type="entry name" value="Peptidase_C97"/>
    <property type="match status" value="2"/>
</dbReference>
<feature type="compositionally biased region" description="Polar residues" evidence="4">
    <location>
        <begin position="193"/>
        <end position="203"/>
    </location>
</feature>
<evidence type="ECO:0000256" key="3">
    <source>
        <dbReference type="ARBA" id="ARBA00022801"/>
    </source>
</evidence>
<dbReference type="AlphaFoldDB" id="A0A9P6NQ78"/>
<keyword evidence="7" id="KW-1185">Reference proteome</keyword>
<name>A0A9P6NQ78_9BASI</name>
<accession>A0A9P6NQ78</accession>
<dbReference type="PROSITE" id="PS51858">
    <property type="entry name" value="PPPDE"/>
    <property type="match status" value="1"/>
</dbReference>
<reference evidence="6" key="1">
    <citation type="submission" date="2013-11" db="EMBL/GenBank/DDBJ databases">
        <title>Genome sequence of the fusiform rust pathogen reveals effectors for host alternation and coevolution with pine.</title>
        <authorList>
            <consortium name="DOE Joint Genome Institute"/>
            <person name="Smith K."/>
            <person name="Pendleton A."/>
            <person name="Kubisiak T."/>
            <person name="Anderson C."/>
            <person name="Salamov A."/>
            <person name="Aerts A."/>
            <person name="Riley R."/>
            <person name="Clum A."/>
            <person name="Lindquist E."/>
            <person name="Ence D."/>
            <person name="Campbell M."/>
            <person name="Kronenberg Z."/>
            <person name="Feau N."/>
            <person name="Dhillon B."/>
            <person name="Hamelin R."/>
            <person name="Burleigh J."/>
            <person name="Smith J."/>
            <person name="Yandell M."/>
            <person name="Nelson C."/>
            <person name="Grigoriev I."/>
            <person name="Davis J."/>
        </authorList>
    </citation>
    <scope>NUCLEOTIDE SEQUENCE</scope>
    <source>
        <strain evidence="6">G11</strain>
    </source>
</reference>
<dbReference type="SMART" id="SM01179">
    <property type="entry name" value="DUF862"/>
    <property type="match status" value="1"/>
</dbReference>
<dbReference type="GO" id="GO:0016579">
    <property type="term" value="P:protein deubiquitination"/>
    <property type="evidence" value="ECO:0007669"/>
    <property type="project" value="TreeGrafter"/>
</dbReference>
<evidence type="ECO:0000313" key="6">
    <source>
        <dbReference type="EMBL" id="KAG0150193.1"/>
    </source>
</evidence>
<dbReference type="PANTHER" id="PTHR12378">
    <property type="entry name" value="DESUMOYLATING ISOPEPTIDASE"/>
    <property type="match status" value="1"/>
</dbReference>
<organism evidence="6 7">
    <name type="scientific">Cronartium quercuum f. sp. fusiforme G11</name>
    <dbReference type="NCBI Taxonomy" id="708437"/>
    <lineage>
        <taxon>Eukaryota</taxon>
        <taxon>Fungi</taxon>
        <taxon>Dikarya</taxon>
        <taxon>Basidiomycota</taxon>
        <taxon>Pucciniomycotina</taxon>
        <taxon>Pucciniomycetes</taxon>
        <taxon>Pucciniales</taxon>
        <taxon>Coleosporiaceae</taxon>
        <taxon>Cronartium</taxon>
    </lineage>
</organism>
<feature type="region of interest" description="Disordered" evidence="4">
    <location>
        <begin position="1"/>
        <end position="26"/>
    </location>
</feature>
<keyword evidence="2" id="KW-0645">Protease</keyword>
<evidence type="ECO:0000313" key="7">
    <source>
        <dbReference type="Proteomes" id="UP000886653"/>
    </source>
</evidence>
<dbReference type="GO" id="GO:0006508">
    <property type="term" value="P:proteolysis"/>
    <property type="evidence" value="ECO:0007669"/>
    <property type="project" value="UniProtKB-KW"/>
</dbReference>
<protein>
    <recommendedName>
        <fullName evidence="5">PPPDE domain-containing protein</fullName>
    </recommendedName>
</protein>
<dbReference type="Proteomes" id="UP000886653">
    <property type="component" value="Unassembled WGS sequence"/>
</dbReference>
<proteinExistence type="inferred from homology"/>
<dbReference type="EMBL" id="MU167221">
    <property type="protein sequence ID" value="KAG0150193.1"/>
    <property type="molecule type" value="Genomic_DNA"/>
</dbReference>
<evidence type="ECO:0000256" key="4">
    <source>
        <dbReference type="SAM" id="MobiDB-lite"/>
    </source>
</evidence>
<evidence type="ECO:0000259" key="5">
    <source>
        <dbReference type="PROSITE" id="PS51858"/>
    </source>
</evidence>
<feature type="compositionally biased region" description="Low complexity" evidence="4">
    <location>
        <begin position="160"/>
        <end position="186"/>
    </location>
</feature>
<feature type="compositionally biased region" description="Low complexity" evidence="4">
    <location>
        <begin position="210"/>
        <end position="223"/>
    </location>
</feature>
<sequence>MANRPLESDTTHSPDNALEPPVQNPTNLSVLLSPSSTLANDLASGDLHRPIRVVLVVYDLLPPGKLSNLAWLLGVGLYHSAVRIPELGREIAFGGHPHPQLSGVFSLPIRPDGKPPMPGLRLITSVDMGEVKTCTTPRSSKLSRASRSSLRDEEARQLIRSSTSMRSMRSSIQTVSSLQQSTSSCSGPAVYPPTTQDVEMTKSTSRDENSSASSLASSTSSSLPTRTQLETFVHILTQLEESPDWRGTSYDLLRRNCNTFTDEFCMLLTGRHTPSWINRAASVGSAFPCLVPDEWVEPPPAVVNPPPPSTPQSYGPPKQEMKV</sequence>
<comment type="similarity">
    <text evidence="1">Belongs to the DeSI family.</text>
</comment>
<dbReference type="InterPro" id="IPR042266">
    <property type="entry name" value="PPPDE_sf"/>
</dbReference>
<feature type="region of interest" description="Disordered" evidence="4">
    <location>
        <begin position="133"/>
        <end position="223"/>
    </location>
</feature>
<dbReference type="Gene3D" id="3.90.1720.30">
    <property type="entry name" value="PPPDE domains"/>
    <property type="match status" value="2"/>
</dbReference>
<feature type="compositionally biased region" description="Pro residues" evidence="4">
    <location>
        <begin position="297"/>
        <end position="310"/>
    </location>
</feature>
<evidence type="ECO:0000256" key="1">
    <source>
        <dbReference type="ARBA" id="ARBA00008140"/>
    </source>
</evidence>
<comment type="caution">
    <text evidence="6">The sequence shown here is derived from an EMBL/GenBank/DDBJ whole genome shotgun (WGS) entry which is preliminary data.</text>
</comment>
<keyword evidence="3" id="KW-0378">Hydrolase</keyword>
<feature type="region of interest" description="Disordered" evidence="4">
    <location>
        <begin position="297"/>
        <end position="323"/>
    </location>
</feature>
<dbReference type="GO" id="GO:0101005">
    <property type="term" value="F:deubiquitinase activity"/>
    <property type="evidence" value="ECO:0007669"/>
    <property type="project" value="TreeGrafter"/>
</dbReference>
<gene>
    <name evidence="6" type="ORF">CROQUDRAFT_652603</name>
</gene>
<dbReference type="InterPro" id="IPR008580">
    <property type="entry name" value="PPPDE_dom"/>
</dbReference>